<dbReference type="SUPFAM" id="SSF46785">
    <property type="entry name" value="Winged helix' DNA-binding domain"/>
    <property type="match status" value="1"/>
</dbReference>
<sequence>MSVAELIHSINSVTTSGALEMDEQQRAELAKACNKLQEICESPQEKTFKLLLSGHQSIVLRLAIDLKLFDAIMHRSSEDETGKVNVNQLATDTTADPALIARIMRFLSAMDILTQHTSDTFTPTPSAAAYVSTSHLAAAIIHFTHFHTILTHLPTYFTQTNYTNPTSPTNTPFQSALSTTSNYFEYLATKPYYQSAFNTVMASPFRRSSAPWFTLLPSTHDLFNPTSASPNEVRLVDIGGSHGSDLHTFQQAYPSLAGRLILQDLPHVISAGIIPNGIEPQGYDFFTEQPVKGARCYMLRTVLHDWPDVQAEVILQRVKDAMTTDSTLLVVEKVLPETDVGLLAAVGDWSMMVSFAGRERTEVEWRGLLGKVGLGVVGIYMGSTSGGEGMDLAVLEARVL</sequence>
<gene>
    <name evidence="7" type="ORF">BO80DRAFT_467904</name>
</gene>
<evidence type="ECO:0000256" key="1">
    <source>
        <dbReference type="ARBA" id="ARBA00022603"/>
    </source>
</evidence>
<evidence type="ECO:0000259" key="5">
    <source>
        <dbReference type="Pfam" id="PF00891"/>
    </source>
</evidence>
<reference evidence="7 8" key="1">
    <citation type="submission" date="2018-02" db="EMBL/GenBank/DDBJ databases">
        <title>The genomes of Aspergillus section Nigri reveals drivers in fungal speciation.</title>
        <authorList>
            <consortium name="DOE Joint Genome Institute"/>
            <person name="Vesth T.C."/>
            <person name="Nybo J."/>
            <person name="Theobald S."/>
            <person name="Brandl J."/>
            <person name="Frisvad J.C."/>
            <person name="Nielsen K.F."/>
            <person name="Lyhne E.K."/>
            <person name="Kogle M.E."/>
            <person name="Kuo A."/>
            <person name="Riley R."/>
            <person name="Clum A."/>
            <person name="Nolan M."/>
            <person name="Lipzen A."/>
            <person name="Salamov A."/>
            <person name="Henrissat B."/>
            <person name="Wiebenga A."/>
            <person name="De vries R.P."/>
            <person name="Grigoriev I.V."/>
            <person name="Mortensen U.H."/>
            <person name="Andersen M.R."/>
            <person name="Baker S.E."/>
        </authorList>
    </citation>
    <scope>NUCLEOTIDE SEQUENCE [LARGE SCALE GENOMIC DNA]</scope>
    <source>
        <strain evidence="7 8">CBS 121593</strain>
    </source>
</reference>
<dbReference type="SUPFAM" id="SSF53335">
    <property type="entry name" value="S-adenosyl-L-methionine-dependent methyltransferases"/>
    <property type="match status" value="1"/>
</dbReference>
<feature type="active site" description="Proton acceptor" evidence="4">
    <location>
        <position position="304"/>
    </location>
</feature>
<keyword evidence="2 7" id="KW-0808">Transferase</keyword>
<evidence type="ECO:0000256" key="2">
    <source>
        <dbReference type="ARBA" id="ARBA00022679"/>
    </source>
</evidence>
<dbReference type="InterPro" id="IPR029063">
    <property type="entry name" value="SAM-dependent_MTases_sf"/>
</dbReference>
<dbReference type="VEuPathDB" id="FungiDB:BO80DRAFT_467904"/>
<keyword evidence="8" id="KW-1185">Reference proteome</keyword>
<proteinExistence type="predicted"/>
<protein>
    <submittedName>
        <fullName evidence="7">S-adenosyl-L-methionine-dependent methyltransferase</fullName>
    </submittedName>
</protein>
<dbReference type="InterPro" id="IPR012967">
    <property type="entry name" value="COMT_dimerisation"/>
</dbReference>
<dbReference type="OrthoDB" id="1535081at2759"/>
<dbReference type="PANTHER" id="PTHR43712">
    <property type="entry name" value="PUTATIVE (AFU_ORTHOLOGUE AFUA_4G14580)-RELATED"/>
    <property type="match status" value="1"/>
</dbReference>
<dbReference type="Proteomes" id="UP000249402">
    <property type="component" value="Unassembled WGS sequence"/>
</dbReference>
<dbReference type="Pfam" id="PF08100">
    <property type="entry name" value="Dimerisation"/>
    <property type="match status" value="1"/>
</dbReference>
<dbReference type="PIRSF" id="PIRSF005739">
    <property type="entry name" value="O-mtase"/>
    <property type="match status" value="1"/>
</dbReference>
<dbReference type="RefSeq" id="XP_025571657.1">
    <property type="nucleotide sequence ID" value="XM_025722894.1"/>
</dbReference>
<dbReference type="AlphaFoldDB" id="A0A395GPC8"/>
<feature type="domain" description="O-methyltransferase C-terminal" evidence="5">
    <location>
        <begin position="234"/>
        <end position="373"/>
    </location>
</feature>
<dbReference type="PROSITE" id="PS51683">
    <property type="entry name" value="SAM_OMT_II"/>
    <property type="match status" value="1"/>
</dbReference>
<dbReference type="GO" id="GO:0008171">
    <property type="term" value="F:O-methyltransferase activity"/>
    <property type="evidence" value="ECO:0007669"/>
    <property type="project" value="InterPro"/>
</dbReference>
<dbReference type="Pfam" id="PF00891">
    <property type="entry name" value="Methyltransf_2"/>
    <property type="match status" value="1"/>
</dbReference>
<evidence type="ECO:0000259" key="6">
    <source>
        <dbReference type="Pfam" id="PF08100"/>
    </source>
</evidence>
<dbReference type="Gene3D" id="1.10.10.10">
    <property type="entry name" value="Winged helix-like DNA-binding domain superfamily/Winged helix DNA-binding domain"/>
    <property type="match status" value="1"/>
</dbReference>
<dbReference type="InterPro" id="IPR001077">
    <property type="entry name" value="COMT_C"/>
</dbReference>
<dbReference type="GeneID" id="37227759"/>
<organism evidence="7 8">
    <name type="scientific">Aspergillus ibericus CBS 121593</name>
    <dbReference type="NCBI Taxonomy" id="1448316"/>
    <lineage>
        <taxon>Eukaryota</taxon>
        <taxon>Fungi</taxon>
        <taxon>Dikarya</taxon>
        <taxon>Ascomycota</taxon>
        <taxon>Pezizomycotina</taxon>
        <taxon>Eurotiomycetes</taxon>
        <taxon>Eurotiomycetidae</taxon>
        <taxon>Eurotiales</taxon>
        <taxon>Aspergillaceae</taxon>
        <taxon>Aspergillus</taxon>
        <taxon>Aspergillus subgen. Circumdati</taxon>
    </lineage>
</organism>
<dbReference type="InterPro" id="IPR036390">
    <property type="entry name" value="WH_DNA-bd_sf"/>
</dbReference>
<dbReference type="PANTHER" id="PTHR43712:SF11">
    <property type="entry name" value="O-METHYLTRANSFERASE (AFU_ORTHOLOGUE AFUA_2G17820)-RELATED"/>
    <property type="match status" value="1"/>
</dbReference>
<dbReference type="InterPro" id="IPR016461">
    <property type="entry name" value="COMT-like"/>
</dbReference>
<evidence type="ECO:0000256" key="3">
    <source>
        <dbReference type="ARBA" id="ARBA00022691"/>
    </source>
</evidence>
<dbReference type="GO" id="GO:0046983">
    <property type="term" value="F:protein dimerization activity"/>
    <property type="evidence" value="ECO:0007669"/>
    <property type="project" value="InterPro"/>
</dbReference>
<feature type="domain" description="O-methyltransferase dimerisation" evidence="6">
    <location>
        <begin position="52"/>
        <end position="132"/>
    </location>
</feature>
<dbReference type="EMBL" id="KZ824464">
    <property type="protein sequence ID" value="RAK97329.1"/>
    <property type="molecule type" value="Genomic_DNA"/>
</dbReference>
<keyword evidence="3" id="KW-0949">S-adenosyl-L-methionine</keyword>
<dbReference type="InterPro" id="IPR036388">
    <property type="entry name" value="WH-like_DNA-bd_sf"/>
</dbReference>
<name>A0A395GPC8_9EURO</name>
<evidence type="ECO:0000256" key="4">
    <source>
        <dbReference type="PIRSR" id="PIRSR005739-1"/>
    </source>
</evidence>
<dbReference type="GO" id="GO:0044550">
    <property type="term" value="P:secondary metabolite biosynthetic process"/>
    <property type="evidence" value="ECO:0007669"/>
    <property type="project" value="UniProtKB-ARBA"/>
</dbReference>
<evidence type="ECO:0000313" key="8">
    <source>
        <dbReference type="Proteomes" id="UP000249402"/>
    </source>
</evidence>
<accession>A0A395GPC8</accession>
<dbReference type="Gene3D" id="3.40.50.150">
    <property type="entry name" value="Vaccinia Virus protein VP39"/>
    <property type="match status" value="1"/>
</dbReference>
<evidence type="ECO:0000313" key="7">
    <source>
        <dbReference type="EMBL" id="RAK97329.1"/>
    </source>
</evidence>
<keyword evidence="1 7" id="KW-0489">Methyltransferase</keyword>
<dbReference type="GO" id="GO:0032259">
    <property type="term" value="P:methylation"/>
    <property type="evidence" value="ECO:0007669"/>
    <property type="project" value="UniProtKB-KW"/>
</dbReference>